<dbReference type="Gene3D" id="2.40.30.100">
    <property type="entry name" value="AF2212/PG0164-like"/>
    <property type="match status" value="1"/>
</dbReference>
<sequence>MRLRFEGPIWYWRGPAPYHFVTVPPAEAAAIAEVAPVVTYGWGMIPAAVTVGATRVTTSLWPKDGAYVVPIKKVLQDAEHLDVDDIVTLELEIDA</sequence>
<evidence type="ECO:0000313" key="1">
    <source>
        <dbReference type="EMBL" id="RWR19463.1"/>
    </source>
</evidence>
<name>A0A3S4M018_9MICO</name>
<organism evidence="1 2">
    <name type="scientific">Microbacterium enclense</name>
    <dbReference type="NCBI Taxonomy" id="993073"/>
    <lineage>
        <taxon>Bacteria</taxon>
        <taxon>Bacillati</taxon>
        <taxon>Actinomycetota</taxon>
        <taxon>Actinomycetes</taxon>
        <taxon>Micrococcales</taxon>
        <taxon>Microbacteriaceae</taxon>
        <taxon>Microbacterium</taxon>
    </lineage>
</organism>
<dbReference type="SUPFAM" id="SSF141694">
    <property type="entry name" value="AF2212/PG0164-like"/>
    <property type="match status" value="1"/>
</dbReference>
<evidence type="ECO:0000313" key="2">
    <source>
        <dbReference type="Proteomes" id="UP000285970"/>
    </source>
</evidence>
<dbReference type="RefSeq" id="WP_128217576.1">
    <property type="nucleotide sequence ID" value="NZ_RBZY01000022.1"/>
</dbReference>
<comment type="caution">
    <text evidence="1">The sequence shown here is derived from an EMBL/GenBank/DDBJ whole genome shotgun (WGS) entry which is preliminary data.</text>
</comment>
<dbReference type="EMBL" id="RBZY01000022">
    <property type="protein sequence ID" value="RWR19463.1"/>
    <property type="molecule type" value="Genomic_DNA"/>
</dbReference>
<proteinExistence type="predicted"/>
<reference evidence="1 2" key="1">
    <citation type="journal article" date="2018" name="Front. Microbiol.">
        <title>Novel Insights Into Bacterial Dimethylsulfoniopropionate Catabolism in the East China Sea.</title>
        <authorList>
            <person name="Liu J."/>
            <person name="Liu J."/>
            <person name="Zhang S.H."/>
            <person name="Liang J."/>
            <person name="Lin H."/>
            <person name="Song D."/>
            <person name="Yang G.P."/>
            <person name="Todd J.D."/>
            <person name="Zhang X.H."/>
        </authorList>
    </citation>
    <scope>NUCLEOTIDE SEQUENCE [LARGE SCALE GENOMIC DNA]</scope>
    <source>
        <strain evidence="1 2">ZYFD042</strain>
    </source>
</reference>
<dbReference type="Proteomes" id="UP000285970">
    <property type="component" value="Unassembled WGS sequence"/>
</dbReference>
<dbReference type="AlphaFoldDB" id="A0A3S4M018"/>
<dbReference type="Pfam" id="PF08922">
    <property type="entry name" value="DUF1905"/>
    <property type="match status" value="1"/>
</dbReference>
<dbReference type="InterPro" id="IPR037079">
    <property type="entry name" value="AF2212/PG0164-like_sf"/>
</dbReference>
<protein>
    <submittedName>
        <fullName evidence="1">DUF1905 domain-containing protein</fullName>
    </submittedName>
</protein>
<dbReference type="InterPro" id="IPR015018">
    <property type="entry name" value="DUF1905"/>
</dbReference>
<accession>A0A3S4M018</accession>
<dbReference type="OrthoDB" id="9808666at2"/>
<gene>
    <name evidence="1" type="ORF">D8Y23_07725</name>
</gene>